<evidence type="ECO:0000313" key="2">
    <source>
        <dbReference type="EMBL" id="REJ24759.1"/>
    </source>
</evidence>
<evidence type="ECO:0000313" key="3">
    <source>
        <dbReference type="Proteomes" id="UP000257014"/>
    </source>
</evidence>
<organism evidence="2 3">
    <name type="scientific">Caldibacillus debilis</name>
    <dbReference type="NCBI Taxonomy" id="301148"/>
    <lineage>
        <taxon>Bacteria</taxon>
        <taxon>Bacillati</taxon>
        <taxon>Bacillota</taxon>
        <taxon>Bacilli</taxon>
        <taxon>Bacillales</taxon>
        <taxon>Bacillaceae</taxon>
        <taxon>Caldibacillus</taxon>
    </lineage>
</organism>
<dbReference type="Proteomes" id="UP000257014">
    <property type="component" value="Unassembled WGS sequence"/>
</dbReference>
<proteinExistence type="predicted"/>
<protein>
    <submittedName>
        <fullName evidence="2">Uncharacterized protein</fullName>
    </submittedName>
</protein>
<dbReference type="EMBL" id="QEWE01000037">
    <property type="protein sequence ID" value="REJ24759.1"/>
    <property type="molecule type" value="Genomic_DNA"/>
</dbReference>
<sequence length="113" mass="12776">MPGPVFQIGTGFLQKEPAFCGRQVLLRCICPQEKAEDRSPGAQLMRKQRIFRRTAQEIGGISPRIRGRKKSSPGELKRQKNPRIIRRGRAAAEKTGGIFPADKKRKKGGIFFW</sequence>
<feature type="compositionally biased region" description="Basic residues" evidence="1">
    <location>
        <begin position="79"/>
        <end position="89"/>
    </location>
</feature>
<dbReference type="AlphaFoldDB" id="A0A3E0JX23"/>
<reference evidence="2 3" key="1">
    <citation type="submission" date="2018-03" db="EMBL/GenBank/DDBJ databases">
        <authorList>
            <person name="Keele B.F."/>
        </authorList>
    </citation>
    <scope>NUCLEOTIDE SEQUENCE [LARGE SCALE GENOMIC DNA]</scope>
    <source>
        <strain evidence="2">ZCTH4_d</strain>
    </source>
</reference>
<feature type="region of interest" description="Disordered" evidence="1">
    <location>
        <begin position="53"/>
        <end position="101"/>
    </location>
</feature>
<accession>A0A3E0JX23</accession>
<name>A0A3E0JX23_9BACI</name>
<evidence type="ECO:0000256" key="1">
    <source>
        <dbReference type="SAM" id="MobiDB-lite"/>
    </source>
</evidence>
<gene>
    <name evidence="2" type="ORF">C6P37_15800</name>
</gene>
<comment type="caution">
    <text evidence="2">The sequence shown here is derived from an EMBL/GenBank/DDBJ whole genome shotgun (WGS) entry which is preliminary data.</text>
</comment>